<dbReference type="EMBL" id="KE720816">
    <property type="protein sequence ID" value="ERF75192.1"/>
    <property type="molecule type" value="Genomic_DNA"/>
</dbReference>
<dbReference type="AlphaFoldDB" id="U1GC94"/>
<dbReference type="GeneID" id="19243703"/>
<dbReference type="Pfam" id="PF01423">
    <property type="entry name" value="LSM"/>
    <property type="match status" value="1"/>
</dbReference>
<dbReference type="Gene3D" id="2.30.30.100">
    <property type="match status" value="1"/>
</dbReference>
<protein>
    <recommendedName>
        <fullName evidence="2">Sm domain-containing protein</fullName>
    </recommendedName>
</protein>
<dbReference type="Proteomes" id="UP000019373">
    <property type="component" value="Unassembled WGS sequence"/>
</dbReference>
<feature type="domain" description="Sm" evidence="2">
    <location>
        <begin position="8"/>
        <end position="95"/>
    </location>
</feature>
<comment type="subunit">
    <text evidence="1">Component of the heptameric LSM1-LSM7 complex, which consists of LSM1, LSM2, LSM3, LSM4, LSM5, LSM6 and LSM7. Component of the heptameric LSM2-LSM8 complex, which consists of LSM2, LSM3, LSM4, LSM5, LSM6, LSM7 and LSM8. The LSm subunits form a seven-membered ring structure with a doughnut shape.</text>
</comment>
<dbReference type="InterPro" id="IPR050914">
    <property type="entry name" value="snRNP_SmB/NAA38-like"/>
</dbReference>
<keyword evidence="4" id="KW-1185">Reference proteome</keyword>
<reference evidence="4" key="1">
    <citation type="journal article" date="2014" name="BMC Genomics">
        <title>Genome characteristics reveal the impact of lichenization on lichen-forming fungus Endocarpon pusillum Hedwig (Verrucariales, Ascomycota).</title>
        <authorList>
            <person name="Wang Y.-Y."/>
            <person name="Liu B."/>
            <person name="Zhang X.-Y."/>
            <person name="Zhou Q.-M."/>
            <person name="Zhang T."/>
            <person name="Li H."/>
            <person name="Yu Y.-F."/>
            <person name="Zhang X.-L."/>
            <person name="Hao X.-Y."/>
            <person name="Wang M."/>
            <person name="Wang L."/>
            <person name="Wei J.-C."/>
        </authorList>
    </citation>
    <scope>NUCLEOTIDE SEQUENCE [LARGE SCALE GENOMIC DNA]</scope>
    <source>
        <strain evidence="4">Z07020 / HMAS-L-300199</strain>
    </source>
</reference>
<sequence length="108" mass="12259">MDNDSAVKYLESLVNRTFRAHTSDGRMFLGEFKCTDNESNIILAKTYEYRMPTAKAKQDAIERQLAGEGSGKADMTSRFLGLVVVPGQHITKLEVEERKPWELPLRPN</sequence>
<dbReference type="HOGENOM" id="CLU_076902_4_0_1"/>
<dbReference type="InterPro" id="IPR034110">
    <property type="entry name" value="LSMD1_Sm"/>
</dbReference>
<evidence type="ECO:0000313" key="4">
    <source>
        <dbReference type="Proteomes" id="UP000019373"/>
    </source>
</evidence>
<dbReference type="RefSeq" id="XP_007787463.1">
    <property type="nucleotide sequence ID" value="XM_007789273.1"/>
</dbReference>
<evidence type="ECO:0000259" key="2">
    <source>
        <dbReference type="SMART" id="SM00651"/>
    </source>
</evidence>
<dbReference type="SMART" id="SM00651">
    <property type="entry name" value="Sm"/>
    <property type="match status" value="1"/>
</dbReference>
<dbReference type="GO" id="GO:0031417">
    <property type="term" value="C:NatC complex"/>
    <property type="evidence" value="ECO:0007669"/>
    <property type="project" value="InterPro"/>
</dbReference>
<dbReference type="OMA" id="THEYRCP"/>
<accession>U1GC94</accession>
<dbReference type="CDD" id="cd06168">
    <property type="entry name" value="LSMD1"/>
    <property type="match status" value="1"/>
</dbReference>
<dbReference type="InterPro" id="IPR001163">
    <property type="entry name" value="Sm_dom_euk/arc"/>
</dbReference>
<organism evidence="3 4">
    <name type="scientific">Endocarpon pusillum (strain Z07020 / HMAS-L-300199)</name>
    <name type="common">Lichen-forming fungus</name>
    <dbReference type="NCBI Taxonomy" id="1263415"/>
    <lineage>
        <taxon>Eukaryota</taxon>
        <taxon>Fungi</taxon>
        <taxon>Dikarya</taxon>
        <taxon>Ascomycota</taxon>
        <taxon>Pezizomycotina</taxon>
        <taxon>Eurotiomycetes</taxon>
        <taxon>Chaetothyriomycetidae</taxon>
        <taxon>Verrucariales</taxon>
        <taxon>Verrucariaceae</taxon>
        <taxon>Endocarpon</taxon>
    </lineage>
</organism>
<name>U1GC94_ENDPU</name>
<evidence type="ECO:0000313" key="3">
    <source>
        <dbReference type="EMBL" id="ERF75192.1"/>
    </source>
</evidence>
<dbReference type="InterPro" id="IPR010920">
    <property type="entry name" value="LSM_dom_sf"/>
</dbReference>
<dbReference type="eggNOG" id="KOG3168">
    <property type="taxonomic scope" value="Eukaryota"/>
</dbReference>
<dbReference type="PANTHER" id="PTHR10701:SF5">
    <property type="entry name" value="N-ALPHA-ACETYLTRANSFERASE 38, NATC AUXILIARY SUBUNIT"/>
    <property type="match status" value="1"/>
</dbReference>
<dbReference type="OrthoDB" id="368909at2759"/>
<proteinExistence type="predicted"/>
<evidence type="ECO:0000256" key="1">
    <source>
        <dbReference type="ARBA" id="ARBA00025892"/>
    </source>
</evidence>
<gene>
    <name evidence="3" type="ORF">EPUS_08862</name>
</gene>
<dbReference type="SUPFAM" id="SSF50182">
    <property type="entry name" value="Sm-like ribonucleoproteins"/>
    <property type="match status" value="1"/>
</dbReference>
<dbReference type="PANTHER" id="PTHR10701">
    <property type="entry name" value="SMALL NUCLEAR RIBONUCLEOPROTEIN-ASSOCIATED PROTEIN B AND N"/>
    <property type="match status" value="1"/>
</dbReference>